<protein>
    <submittedName>
        <fullName evidence="1">Uncharacterized protein</fullName>
    </submittedName>
</protein>
<dbReference type="EnsemblPlants" id="LPERR07G08470.1">
    <property type="protein sequence ID" value="LPERR07G08470.1"/>
    <property type="gene ID" value="LPERR07G08470"/>
</dbReference>
<reference evidence="1" key="3">
    <citation type="submission" date="2015-04" db="UniProtKB">
        <authorList>
            <consortium name="EnsemblPlants"/>
        </authorList>
    </citation>
    <scope>IDENTIFICATION</scope>
</reference>
<evidence type="ECO:0000313" key="1">
    <source>
        <dbReference type="EnsemblPlants" id="LPERR07G08470.1"/>
    </source>
</evidence>
<dbReference type="HOGENOM" id="CLU_1637851_0_0_1"/>
<evidence type="ECO:0000313" key="2">
    <source>
        <dbReference type="Proteomes" id="UP000032180"/>
    </source>
</evidence>
<keyword evidence="2" id="KW-1185">Reference proteome</keyword>
<dbReference type="Gramene" id="LPERR07G08470.1">
    <property type="protein sequence ID" value="LPERR07G08470.1"/>
    <property type="gene ID" value="LPERR07G08470"/>
</dbReference>
<organism evidence="1 2">
    <name type="scientific">Leersia perrieri</name>
    <dbReference type="NCBI Taxonomy" id="77586"/>
    <lineage>
        <taxon>Eukaryota</taxon>
        <taxon>Viridiplantae</taxon>
        <taxon>Streptophyta</taxon>
        <taxon>Embryophyta</taxon>
        <taxon>Tracheophyta</taxon>
        <taxon>Spermatophyta</taxon>
        <taxon>Magnoliopsida</taxon>
        <taxon>Liliopsida</taxon>
        <taxon>Poales</taxon>
        <taxon>Poaceae</taxon>
        <taxon>BOP clade</taxon>
        <taxon>Oryzoideae</taxon>
        <taxon>Oryzeae</taxon>
        <taxon>Oryzinae</taxon>
        <taxon>Leersia</taxon>
    </lineage>
</organism>
<proteinExistence type="predicted"/>
<name>A0A0D9WXK8_9ORYZ</name>
<dbReference type="AlphaFoldDB" id="A0A0D9WXK8"/>
<reference evidence="2" key="2">
    <citation type="submission" date="2013-12" db="EMBL/GenBank/DDBJ databases">
        <authorList>
            <person name="Yu Y."/>
            <person name="Lee S."/>
            <person name="de Baynast K."/>
            <person name="Wissotski M."/>
            <person name="Liu L."/>
            <person name="Talag J."/>
            <person name="Goicoechea J."/>
            <person name="Angelova A."/>
            <person name="Jetty R."/>
            <person name="Kudrna D."/>
            <person name="Golser W."/>
            <person name="Rivera L."/>
            <person name="Zhang J."/>
            <person name="Wing R."/>
        </authorList>
    </citation>
    <scope>NUCLEOTIDE SEQUENCE</scope>
</reference>
<sequence>MHAYTIVHLLEKYTQLLTLLTCPSCTHQLAPRASHHLPEISIKVQFILCLCTSSSPSSFTIATTIILHSISSSKPPRESTPIRKISVIISSPTSLKAAPPSIAAIAVAGAETQKITSPPTQKKPKEFAADAHTVAVVGGQEWYDYAESEGKSYPFDHLLNLI</sequence>
<accession>A0A0D9WXK8</accession>
<reference evidence="1 2" key="1">
    <citation type="submission" date="2012-08" db="EMBL/GenBank/DDBJ databases">
        <title>Oryza genome evolution.</title>
        <authorList>
            <person name="Wing R.A."/>
        </authorList>
    </citation>
    <scope>NUCLEOTIDE SEQUENCE</scope>
</reference>
<dbReference type="Proteomes" id="UP000032180">
    <property type="component" value="Chromosome 7"/>
</dbReference>